<dbReference type="PANTHER" id="PTHR13410">
    <property type="entry name" value="PROTEIN PBDC1"/>
    <property type="match status" value="1"/>
</dbReference>
<evidence type="ECO:0000313" key="2">
    <source>
        <dbReference type="EMBL" id="VDN56481.1"/>
    </source>
</evidence>
<proteinExistence type="predicted"/>
<dbReference type="AlphaFoldDB" id="A0A0N4U5G9"/>
<dbReference type="InterPro" id="IPR023139">
    <property type="entry name" value="PBDC1-like_dom_sf"/>
</dbReference>
<feature type="domain" description="Polysaccharide biosynthesis" evidence="1">
    <location>
        <begin position="16"/>
        <end position="141"/>
    </location>
</feature>
<dbReference type="PANTHER" id="PTHR13410:SF9">
    <property type="entry name" value="PROTEIN PBDC1"/>
    <property type="match status" value="1"/>
</dbReference>
<dbReference type="STRING" id="318479.A0A0N4U5G9"/>
<evidence type="ECO:0000313" key="3">
    <source>
        <dbReference type="Proteomes" id="UP000038040"/>
    </source>
</evidence>
<dbReference type="InterPro" id="IPR021148">
    <property type="entry name" value="Polysacc_synth_dom"/>
</dbReference>
<dbReference type="GO" id="GO:0005737">
    <property type="term" value="C:cytoplasm"/>
    <property type="evidence" value="ECO:0007669"/>
    <property type="project" value="TreeGrafter"/>
</dbReference>
<keyword evidence="4" id="KW-1185">Reference proteome</keyword>
<evidence type="ECO:0000313" key="4">
    <source>
        <dbReference type="Proteomes" id="UP000274756"/>
    </source>
</evidence>
<dbReference type="Gene3D" id="1.10.3560.10">
    <property type="entry name" value="yst0336 like domain"/>
    <property type="match status" value="1"/>
</dbReference>
<reference evidence="5" key="1">
    <citation type="submission" date="2017-02" db="UniProtKB">
        <authorList>
            <consortium name="WormBaseParasite"/>
        </authorList>
    </citation>
    <scope>IDENTIFICATION</scope>
</reference>
<dbReference type="WBParaSite" id="DME_0000209401-mRNA-1">
    <property type="protein sequence ID" value="DME_0000209401-mRNA-1"/>
    <property type="gene ID" value="DME_0000209401"/>
</dbReference>
<dbReference type="OrthoDB" id="10248897at2759"/>
<protein>
    <submittedName>
        <fullName evidence="5">Polysacc_synt_4 domain-containing protein</fullName>
    </submittedName>
</protein>
<sequence length="155" mass="17811">MDLDVSGENYVNDTSVEMAWACKAVERAHIHMNLILNSDTTNLTLHKLQDSLYNEFRRLFPEMNVETVSVSEVELKGTNKEIWRNYCEFFKETVDEYNLGTILRIRADGAYSEENSIIVPKAIFLAIEIARNKEGINGKLKQKIIEENKQVNLGI</sequence>
<accession>A0A0N4U5G9</accession>
<dbReference type="InterPro" id="IPR008476">
    <property type="entry name" value="PBDC1_metazoa/fungi"/>
</dbReference>
<dbReference type="EMBL" id="UYYG01001156">
    <property type="protein sequence ID" value="VDN56481.1"/>
    <property type="molecule type" value="Genomic_DNA"/>
</dbReference>
<organism evidence="3 5">
    <name type="scientific">Dracunculus medinensis</name>
    <name type="common">Guinea worm</name>
    <dbReference type="NCBI Taxonomy" id="318479"/>
    <lineage>
        <taxon>Eukaryota</taxon>
        <taxon>Metazoa</taxon>
        <taxon>Ecdysozoa</taxon>
        <taxon>Nematoda</taxon>
        <taxon>Chromadorea</taxon>
        <taxon>Rhabditida</taxon>
        <taxon>Spirurina</taxon>
        <taxon>Dracunculoidea</taxon>
        <taxon>Dracunculidae</taxon>
        <taxon>Dracunculus</taxon>
    </lineage>
</organism>
<evidence type="ECO:0000259" key="1">
    <source>
        <dbReference type="Pfam" id="PF04669"/>
    </source>
</evidence>
<name>A0A0N4U5G9_DRAME</name>
<dbReference type="Proteomes" id="UP000274756">
    <property type="component" value="Unassembled WGS sequence"/>
</dbReference>
<evidence type="ECO:0000313" key="5">
    <source>
        <dbReference type="WBParaSite" id="DME_0000209401-mRNA-1"/>
    </source>
</evidence>
<gene>
    <name evidence="2" type="ORF">DME_LOCUS6454</name>
</gene>
<dbReference type="Pfam" id="PF04669">
    <property type="entry name" value="PBDC1"/>
    <property type="match status" value="1"/>
</dbReference>
<dbReference type="Proteomes" id="UP000038040">
    <property type="component" value="Unplaced"/>
</dbReference>
<reference evidence="2 4" key="2">
    <citation type="submission" date="2018-11" db="EMBL/GenBank/DDBJ databases">
        <authorList>
            <consortium name="Pathogen Informatics"/>
        </authorList>
    </citation>
    <scope>NUCLEOTIDE SEQUENCE [LARGE SCALE GENOMIC DNA]</scope>
</reference>